<keyword evidence="2" id="KW-1185">Reference proteome</keyword>
<protein>
    <recommendedName>
        <fullName evidence="3">Polyprotein</fullName>
    </recommendedName>
</protein>
<reference evidence="2" key="1">
    <citation type="submission" date="2017-03" db="EMBL/GenBank/DDBJ databases">
        <title>Phytopthora megakarya and P. palmivora, two closely related causual agents of cacao black pod achieved similar genome size and gene model numbers by different mechanisms.</title>
        <authorList>
            <person name="Ali S."/>
            <person name="Shao J."/>
            <person name="Larry D.J."/>
            <person name="Kronmiller B."/>
            <person name="Shen D."/>
            <person name="Strem M.D."/>
            <person name="Melnick R.L."/>
            <person name="Guiltinan M.J."/>
            <person name="Tyler B.M."/>
            <person name="Meinhardt L.W."/>
            <person name="Bailey B.A."/>
        </authorList>
    </citation>
    <scope>NUCLEOTIDE SEQUENCE [LARGE SCALE GENOMIC DNA]</scope>
    <source>
        <strain evidence="2">zdho120</strain>
    </source>
</reference>
<proteinExistence type="predicted"/>
<evidence type="ECO:0000313" key="2">
    <source>
        <dbReference type="Proteomes" id="UP000198211"/>
    </source>
</evidence>
<evidence type="ECO:0000313" key="1">
    <source>
        <dbReference type="EMBL" id="OWZ19074.1"/>
    </source>
</evidence>
<dbReference type="AlphaFoldDB" id="A0A225WNI2"/>
<gene>
    <name evidence="1" type="ORF">PHMEG_0006722</name>
</gene>
<comment type="caution">
    <text evidence="1">The sequence shown here is derived from an EMBL/GenBank/DDBJ whole genome shotgun (WGS) entry which is preliminary data.</text>
</comment>
<dbReference type="EMBL" id="NBNE01000491">
    <property type="protein sequence ID" value="OWZ19074.1"/>
    <property type="molecule type" value="Genomic_DNA"/>
</dbReference>
<sequence length="165" mass="18570">MSSTTASTFTTKLKQFNGTVFPAWGAQVKLVLEIKGTPSATSTTPLNDRVMKQKMAASIILAALNEKLAAEVYLMEHPLTMLRHLRMTYNVKCSASIGAAKREYMGLYLDGDDSMVEHIKTTRRVLDELQEQHVAVSDEEKRQNFMQTWACVERLRVGPRVMCDV</sequence>
<dbReference type="OrthoDB" id="114941at2759"/>
<name>A0A225WNI2_9STRA</name>
<evidence type="ECO:0008006" key="3">
    <source>
        <dbReference type="Google" id="ProtNLM"/>
    </source>
</evidence>
<accession>A0A225WNI2</accession>
<dbReference type="Proteomes" id="UP000198211">
    <property type="component" value="Unassembled WGS sequence"/>
</dbReference>
<organism evidence="1 2">
    <name type="scientific">Phytophthora megakarya</name>
    <dbReference type="NCBI Taxonomy" id="4795"/>
    <lineage>
        <taxon>Eukaryota</taxon>
        <taxon>Sar</taxon>
        <taxon>Stramenopiles</taxon>
        <taxon>Oomycota</taxon>
        <taxon>Peronosporomycetes</taxon>
        <taxon>Peronosporales</taxon>
        <taxon>Peronosporaceae</taxon>
        <taxon>Phytophthora</taxon>
    </lineage>
</organism>